<organism evidence="3 4">
    <name type="scientific">Paramarasmius palmivorus</name>
    <dbReference type="NCBI Taxonomy" id="297713"/>
    <lineage>
        <taxon>Eukaryota</taxon>
        <taxon>Fungi</taxon>
        <taxon>Dikarya</taxon>
        <taxon>Basidiomycota</taxon>
        <taxon>Agaricomycotina</taxon>
        <taxon>Agaricomycetes</taxon>
        <taxon>Agaricomycetidae</taxon>
        <taxon>Agaricales</taxon>
        <taxon>Marasmiineae</taxon>
        <taxon>Marasmiaceae</taxon>
        <taxon>Paramarasmius</taxon>
    </lineage>
</organism>
<reference evidence="3 4" key="1">
    <citation type="submission" date="2024-01" db="EMBL/GenBank/DDBJ databases">
        <title>A draft genome for a cacao thread blight-causing isolate of Paramarasmius palmivorus.</title>
        <authorList>
            <person name="Baruah I.K."/>
            <person name="Bukari Y."/>
            <person name="Amoako-Attah I."/>
            <person name="Meinhardt L.W."/>
            <person name="Bailey B.A."/>
            <person name="Cohen S.P."/>
        </authorList>
    </citation>
    <scope>NUCLEOTIDE SEQUENCE [LARGE SCALE GENOMIC DNA]</scope>
    <source>
        <strain evidence="3 4">GH-12</strain>
    </source>
</reference>
<accession>A0AAW0AQY2</accession>
<dbReference type="Pfam" id="PF18717">
    <property type="entry name" value="CxC4"/>
    <property type="match status" value="1"/>
</dbReference>
<name>A0AAW0AQY2_9AGAR</name>
<feature type="compositionally biased region" description="Polar residues" evidence="1">
    <location>
        <begin position="75"/>
        <end position="85"/>
    </location>
</feature>
<keyword evidence="4" id="KW-1185">Reference proteome</keyword>
<proteinExistence type="predicted"/>
<dbReference type="InterPro" id="IPR040648">
    <property type="entry name" value="HMGXB3_CxC4"/>
</dbReference>
<evidence type="ECO:0000313" key="3">
    <source>
        <dbReference type="EMBL" id="KAK7015569.1"/>
    </source>
</evidence>
<feature type="domain" description="HMG" evidence="2">
    <location>
        <begin position="349"/>
        <end position="478"/>
    </location>
</feature>
<evidence type="ECO:0000256" key="1">
    <source>
        <dbReference type="SAM" id="MobiDB-lite"/>
    </source>
</evidence>
<dbReference type="AlphaFoldDB" id="A0AAW0AQY2"/>
<dbReference type="Pfam" id="PF18758">
    <property type="entry name" value="KDZ"/>
    <property type="match status" value="1"/>
</dbReference>
<dbReference type="InterPro" id="IPR040521">
    <property type="entry name" value="KDZ"/>
</dbReference>
<dbReference type="PANTHER" id="PTHR34305:SF1">
    <property type="entry name" value="SWIM-TYPE DOMAIN-CONTAINING PROTEIN"/>
    <property type="match status" value="1"/>
</dbReference>
<sequence>MFVRPIGKAKLDISVPLSEAEPTPPHVPNPRTSGRARLDSTQQGPRKPSQKPPRRRNKPNFNLNDDHVFTLPSGRDSSSQATGLNSERKDNDDSMTGTFDGLMACSLVDDDEPESTDSHVLYWNALKAAGVLFRLNDEEFVMQDWDAKHRSLQIGSYHHIVRQPTGPGAWSVSCTCSAWKAHKICLHHHVFITNLSDVLDLVYIAPTPTPRAVLLHVTPFQIKYIFSCISSTGRYESGKRTIVALCQDGRWHCQSCRFADTCKHRRHAEAYAVDAKLIQPELASSQNDINASGVERVAEDEQAVQEDSVRRNGVSYITIPPPRWCALPHEAAYTAPKPMLPNSLFFPFSATSSRCSCGCTFGDQQPLWVAHNIVPIIQPATLFDKDRCVQASVQVIACPDCKHARRQVGPDLGEYGVFNWNNEMLFSHDLLNSFTSQSTSSETPFSAFCLTIRRAYMSHSVDMKFCSDETFIKVWIAFTRLQALNSGMACPTCGDSPEIVIADGISLSTHASKLTEHVQPPSHTNSNSEVITTISSYKAQAIVTIPKKDLRDVVKTILDLTADEYDTDTLELPATKQLEAEHEELYFFIQIYIFNGSRSSYYKSYRILLEQICAPDVVLQLVQHAALQGLNDIFSDGYTSDWFQSVFPAFGAIIEVHRRENTPLPPALRLLARWLMIRAETVYNKLAQHDPAPPRLIIESPDQSWDQTGTCYGRPAVRTRCTYPGIKKDGSVLDKQDKGSDGSGDCNKFYKTYSKNKLTGGIMVLWCRHSICLGFHTIPSAEGRNDVFSAIYTRFVKAPKVIVYDFACQLATYCLVREARFFRETLFLIDEFHAHDHTRCGQAFFASNWMRYNDMVRQINTSAAECGNKGMKRIRKIVAYMNYENALVFTKAFLDVWNREVIMRMMRT</sequence>
<evidence type="ECO:0000313" key="4">
    <source>
        <dbReference type="Proteomes" id="UP001383192"/>
    </source>
</evidence>
<dbReference type="Proteomes" id="UP001383192">
    <property type="component" value="Unassembled WGS sequence"/>
</dbReference>
<dbReference type="EMBL" id="JAYKXP010000313">
    <property type="protein sequence ID" value="KAK7015569.1"/>
    <property type="molecule type" value="Genomic_DNA"/>
</dbReference>
<dbReference type="PANTHER" id="PTHR34305">
    <property type="entry name" value="EXPRESSED PROTEIN"/>
    <property type="match status" value="1"/>
</dbReference>
<protein>
    <recommendedName>
        <fullName evidence="2">HMG domain-containing protein</fullName>
    </recommendedName>
</protein>
<comment type="caution">
    <text evidence="3">The sequence shown here is derived from an EMBL/GenBank/DDBJ whole genome shotgun (WGS) entry which is preliminary data.</text>
</comment>
<feature type="compositionally biased region" description="Basic residues" evidence="1">
    <location>
        <begin position="48"/>
        <end position="58"/>
    </location>
</feature>
<feature type="region of interest" description="Disordered" evidence="1">
    <location>
        <begin position="1"/>
        <end position="95"/>
    </location>
</feature>
<evidence type="ECO:0000259" key="2">
    <source>
        <dbReference type="Pfam" id="PF18717"/>
    </source>
</evidence>
<gene>
    <name evidence="3" type="ORF">VNI00_019063</name>
</gene>